<evidence type="ECO:0000256" key="1">
    <source>
        <dbReference type="SAM" id="Coils"/>
    </source>
</evidence>
<proteinExistence type="predicted"/>
<feature type="coiled-coil region" evidence="1">
    <location>
        <begin position="16"/>
        <end position="43"/>
    </location>
</feature>
<organism evidence="2">
    <name type="scientific">marine metagenome</name>
    <dbReference type="NCBI Taxonomy" id="408172"/>
    <lineage>
        <taxon>unclassified sequences</taxon>
        <taxon>metagenomes</taxon>
        <taxon>ecological metagenomes</taxon>
    </lineage>
</organism>
<dbReference type="EMBL" id="UINC01072364">
    <property type="protein sequence ID" value="SVC07950.1"/>
    <property type="molecule type" value="Genomic_DNA"/>
</dbReference>
<evidence type="ECO:0000313" key="2">
    <source>
        <dbReference type="EMBL" id="SVC07950.1"/>
    </source>
</evidence>
<dbReference type="Gene3D" id="1.25.40.10">
    <property type="entry name" value="Tetratricopeptide repeat domain"/>
    <property type="match status" value="1"/>
</dbReference>
<name>A0A382J793_9ZZZZ</name>
<protein>
    <submittedName>
        <fullName evidence="2">Uncharacterized protein</fullName>
    </submittedName>
</protein>
<feature type="non-terminal residue" evidence="2">
    <location>
        <position position="86"/>
    </location>
</feature>
<sequence length="86" mass="10092">MKNKIYLAALFLSLSCLTTSANAQQSQERYENLQQQEENITKYQKLIKADWHNTKAHNDLGEVYLKMKRLEEAEQEFKAALETDRV</sequence>
<dbReference type="AlphaFoldDB" id="A0A382J793"/>
<dbReference type="PROSITE" id="PS51257">
    <property type="entry name" value="PROKAR_LIPOPROTEIN"/>
    <property type="match status" value="1"/>
</dbReference>
<dbReference type="Pfam" id="PF13431">
    <property type="entry name" value="TPR_17"/>
    <property type="match status" value="1"/>
</dbReference>
<dbReference type="InterPro" id="IPR011990">
    <property type="entry name" value="TPR-like_helical_dom_sf"/>
</dbReference>
<reference evidence="2" key="1">
    <citation type="submission" date="2018-05" db="EMBL/GenBank/DDBJ databases">
        <authorList>
            <person name="Lanie J.A."/>
            <person name="Ng W.-L."/>
            <person name="Kazmierczak K.M."/>
            <person name="Andrzejewski T.M."/>
            <person name="Davidsen T.M."/>
            <person name="Wayne K.J."/>
            <person name="Tettelin H."/>
            <person name="Glass J.I."/>
            <person name="Rusch D."/>
            <person name="Podicherti R."/>
            <person name="Tsui H.-C.T."/>
            <person name="Winkler M.E."/>
        </authorList>
    </citation>
    <scope>NUCLEOTIDE SEQUENCE</scope>
</reference>
<gene>
    <name evidence="2" type="ORF">METZ01_LOCUS260804</name>
</gene>
<accession>A0A382J793</accession>
<keyword evidence="1" id="KW-0175">Coiled coil</keyword>
<dbReference type="PROSITE" id="PS50293">
    <property type="entry name" value="TPR_REGION"/>
    <property type="match status" value="1"/>
</dbReference>
<dbReference type="SUPFAM" id="SSF48452">
    <property type="entry name" value="TPR-like"/>
    <property type="match status" value="1"/>
</dbReference>